<dbReference type="Proteomes" id="UP000815677">
    <property type="component" value="Unassembled WGS sequence"/>
</dbReference>
<feature type="region of interest" description="Disordered" evidence="1">
    <location>
        <begin position="1"/>
        <end position="86"/>
    </location>
</feature>
<protein>
    <submittedName>
        <fullName evidence="2">Uncharacterized protein</fullName>
    </submittedName>
</protein>
<evidence type="ECO:0000313" key="2">
    <source>
        <dbReference type="EMBL" id="GAT42809.1"/>
    </source>
</evidence>
<evidence type="ECO:0000313" key="3">
    <source>
        <dbReference type="Proteomes" id="UP000815677"/>
    </source>
</evidence>
<dbReference type="EMBL" id="DF838284">
    <property type="protein sequence ID" value="GAT42809.1"/>
    <property type="molecule type" value="Genomic_DNA"/>
</dbReference>
<keyword evidence="3" id="KW-1185">Reference proteome</keyword>
<name>A0ABQ0KV71_MYCCL</name>
<reference evidence="2" key="1">
    <citation type="submission" date="2014-09" db="EMBL/GenBank/DDBJ databases">
        <title>Genome sequence of the luminous mushroom Mycena chlorophos for searching fungal bioluminescence genes.</title>
        <authorList>
            <person name="Tanaka Y."/>
            <person name="Kasuga D."/>
            <person name="Oba Y."/>
            <person name="Hase S."/>
            <person name="Sato K."/>
            <person name="Oba Y."/>
            <person name="Sakakibara Y."/>
        </authorList>
    </citation>
    <scope>NUCLEOTIDE SEQUENCE</scope>
</reference>
<sequence length="116" mass="12496">MGAELKKIDGERGLSSLAALPRITPSRPAVDMSLSTTNGAHSGDSSRLPTTQSLPVNLRASRPSSPSKLRQPNKPTRQARQEAGRILLDKDGKRFCGKWLNILSNGRQSRVAGHGK</sequence>
<feature type="compositionally biased region" description="Basic and acidic residues" evidence="1">
    <location>
        <begin position="1"/>
        <end position="12"/>
    </location>
</feature>
<organism evidence="2 3">
    <name type="scientific">Mycena chlorophos</name>
    <name type="common">Agaric fungus</name>
    <name type="synonym">Agaricus chlorophos</name>
    <dbReference type="NCBI Taxonomy" id="658473"/>
    <lineage>
        <taxon>Eukaryota</taxon>
        <taxon>Fungi</taxon>
        <taxon>Dikarya</taxon>
        <taxon>Basidiomycota</taxon>
        <taxon>Agaricomycotina</taxon>
        <taxon>Agaricomycetes</taxon>
        <taxon>Agaricomycetidae</taxon>
        <taxon>Agaricales</taxon>
        <taxon>Marasmiineae</taxon>
        <taxon>Mycenaceae</taxon>
        <taxon>Mycena</taxon>
    </lineage>
</organism>
<proteinExistence type="predicted"/>
<feature type="compositionally biased region" description="Polar residues" evidence="1">
    <location>
        <begin position="33"/>
        <end position="55"/>
    </location>
</feature>
<accession>A0ABQ0KV71</accession>
<gene>
    <name evidence="2" type="ORF">MCHLO_00510</name>
</gene>
<evidence type="ECO:0000256" key="1">
    <source>
        <dbReference type="SAM" id="MobiDB-lite"/>
    </source>
</evidence>
<feature type="compositionally biased region" description="Polar residues" evidence="1">
    <location>
        <begin position="62"/>
        <end position="78"/>
    </location>
</feature>